<keyword evidence="2" id="KW-0413">Isomerase</keyword>
<sequence length="335" mass="38213">MIGYRIWRTRAWTAGCSRFRTERKRGREMTEHKFKLGMYLPELDLPFDESLAKAREIGADYVWFNRLGNDGPPMEELDDAGVDRLGKQVASHGLEIFLINVGNPFKQIHLTDLDLDCMEEHPEFRRDMADLVRSMQMASRLGVGAVGLFTFAWPGEYSAAKPTWPMRWLTRGGHIADVDMEKLVRAFSLMLEQAERYDVDLALSMMPWNYTNTTGNFRRLAEALNSPRIKVMWGPSDNLNCGEADVATAGFLNIHPYLYGLHLKDLTVKDGLQLDFSYCPLGEGDVDYPAIFRSLRDRRSDAVLSVATHFLPASGSREEAMRINYANLERMIEES</sequence>
<evidence type="ECO:0000313" key="2">
    <source>
        <dbReference type="EMBL" id="MXY94369.1"/>
    </source>
</evidence>
<dbReference type="PANTHER" id="PTHR12110:SF41">
    <property type="entry name" value="INOSOSE DEHYDRATASE"/>
    <property type="match status" value="1"/>
</dbReference>
<feature type="domain" description="Xylose isomerase-like TIM barrel" evidence="1">
    <location>
        <begin position="51"/>
        <end position="309"/>
    </location>
</feature>
<comment type="caution">
    <text evidence="2">The sequence shown here is derived from an EMBL/GenBank/DDBJ whole genome shotgun (WGS) entry which is preliminary data.</text>
</comment>
<protein>
    <submittedName>
        <fullName evidence="2">Sugar phosphate isomerase/epimerase</fullName>
    </submittedName>
</protein>
<dbReference type="SUPFAM" id="SSF51658">
    <property type="entry name" value="Xylose isomerase-like"/>
    <property type="match status" value="1"/>
</dbReference>
<organism evidence="2">
    <name type="scientific">Caldilineaceae bacterium SB0664_bin_27</name>
    <dbReference type="NCBI Taxonomy" id="2605260"/>
    <lineage>
        <taxon>Bacteria</taxon>
        <taxon>Bacillati</taxon>
        <taxon>Chloroflexota</taxon>
        <taxon>Caldilineae</taxon>
        <taxon>Caldilineales</taxon>
        <taxon>Caldilineaceae</taxon>
    </lineage>
</organism>
<dbReference type="AlphaFoldDB" id="A0A6B0YWJ2"/>
<gene>
    <name evidence="2" type="ORF">F4Y42_13095</name>
</gene>
<dbReference type="InterPro" id="IPR036237">
    <property type="entry name" value="Xyl_isomerase-like_sf"/>
</dbReference>
<dbReference type="InterPro" id="IPR013022">
    <property type="entry name" value="Xyl_isomerase-like_TIM-brl"/>
</dbReference>
<reference evidence="2" key="1">
    <citation type="submission" date="2019-09" db="EMBL/GenBank/DDBJ databases">
        <title>Characterisation of the sponge microbiome using genome-centric metagenomics.</title>
        <authorList>
            <person name="Engelberts J.P."/>
            <person name="Robbins S.J."/>
            <person name="De Goeij J.M."/>
            <person name="Aranda M."/>
            <person name="Bell S.C."/>
            <person name="Webster N.S."/>
        </authorList>
    </citation>
    <scope>NUCLEOTIDE SEQUENCE</scope>
    <source>
        <strain evidence="2">SB0664_bin_27</strain>
    </source>
</reference>
<dbReference type="Pfam" id="PF01261">
    <property type="entry name" value="AP_endonuc_2"/>
    <property type="match status" value="1"/>
</dbReference>
<proteinExistence type="predicted"/>
<dbReference type="Gene3D" id="3.20.20.150">
    <property type="entry name" value="Divalent-metal-dependent TIM barrel enzymes"/>
    <property type="match status" value="1"/>
</dbReference>
<evidence type="ECO:0000259" key="1">
    <source>
        <dbReference type="Pfam" id="PF01261"/>
    </source>
</evidence>
<dbReference type="GO" id="GO:0016853">
    <property type="term" value="F:isomerase activity"/>
    <property type="evidence" value="ECO:0007669"/>
    <property type="project" value="UniProtKB-KW"/>
</dbReference>
<dbReference type="EMBL" id="VXRG01000109">
    <property type="protein sequence ID" value="MXY94369.1"/>
    <property type="molecule type" value="Genomic_DNA"/>
</dbReference>
<dbReference type="PANTHER" id="PTHR12110">
    <property type="entry name" value="HYDROXYPYRUVATE ISOMERASE"/>
    <property type="match status" value="1"/>
</dbReference>
<accession>A0A6B0YWJ2</accession>
<dbReference type="InterPro" id="IPR050312">
    <property type="entry name" value="IolE/XylAMocC-like"/>
</dbReference>
<name>A0A6B0YWJ2_9CHLR</name>